<dbReference type="PROSITE" id="PS51352">
    <property type="entry name" value="THIOREDOXIN_2"/>
    <property type="match status" value="1"/>
</dbReference>
<protein>
    <submittedName>
        <fullName evidence="6">SCO family protein</fullName>
    </submittedName>
</protein>
<dbReference type="EMBL" id="CP044016">
    <property type="protein sequence ID" value="QES89367.1"/>
    <property type="molecule type" value="Genomic_DNA"/>
</dbReference>
<reference evidence="6 7" key="1">
    <citation type="submission" date="2019-09" db="EMBL/GenBank/DDBJ databases">
        <title>Complete genome sequence of Arachidicoccus sp. B3-10 isolated from apple orchard soil.</title>
        <authorList>
            <person name="Kim H.S."/>
            <person name="Han K.-I."/>
            <person name="Suh M.K."/>
            <person name="Lee K.C."/>
            <person name="Eom M.K."/>
            <person name="Kim J.-S."/>
            <person name="Kang S.W."/>
            <person name="Sin Y."/>
            <person name="Lee J.-S."/>
        </authorList>
    </citation>
    <scope>NUCLEOTIDE SEQUENCE [LARGE SCALE GENOMIC DNA]</scope>
    <source>
        <strain evidence="6 7">B3-10</strain>
    </source>
</reference>
<dbReference type="Pfam" id="PF02630">
    <property type="entry name" value="SCO1-SenC"/>
    <property type="match status" value="1"/>
</dbReference>
<dbReference type="CDD" id="cd02968">
    <property type="entry name" value="SCO"/>
    <property type="match status" value="1"/>
</dbReference>
<feature type="binding site" evidence="3">
    <location>
        <position position="175"/>
    </location>
    <ligand>
        <name>Cu cation</name>
        <dbReference type="ChEBI" id="CHEBI:23378"/>
    </ligand>
</feature>
<evidence type="ECO:0000256" key="1">
    <source>
        <dbReference type="ARBA" id="ARBA00010996"/>
    </source>
</evidence>
<feature type="binding site" evidence="3">
    <location>
        <position position="90"/>
    </location>
    <ligand>
        <name>Cu cation</name>
        <dbReference type="ChEBI" id="CHEBI:23378"/>
    </ligand>
</feature>
<dbReference type="InterPro" id="IPR036249">
    <property type="entry name" value="Thioredoxin-like_sf"/>
</dbReference>
<evidence type="ECO:0000256" key="3">
    <source>
        <dbReference type="PIRSR" id="PIRSR603782-1"/>
    </source>
</evidence>
<evidence type="ECO:0000256" key="2">
    <source>
        <dbReference type="ARBA" id="ARBA00023008"/>
    </source>
</evidence>
<dbReference type="KEGG" id="arac:E0W69_012070"/>
<keyword evidence="4" id="KW-1015">Disulfide bond</keyword>
<dbReference type="Proteomes" id="UP000292424">
    <property type="component" value="Chromosome"/>
</dbReference>
<keyword evidence="7" id="KW-1185">Reference proteome</keyword>
<dbReference type="InterPro" id="IPR003782">
    <property type="entry name" value="SCO1/SenC"/>
</dbReference>
<dbReference type="SUPFAM" id="SSF52833">
    <property type="entry name" value="Thioredoxin-like"/>
    <property type="match status" value="1"/>
</dbReference>
<dbReference type="Gene3D" id="3.40.30.10">
    <property type="entry name" value="Glutaredoxin"/>
    <property type="match status" value="1"/>
</dbReference>
<proteinExistence type="inferred from homology"/>
<dbReference type="GO" id="GO:0046872">
    <property type="term" value="F:metal ion binding"/>
    <property type="evidence" value="ECO:0007669"/>
    <property type="project" value="UniProtKB-KW"/>
</dbReference>
<dbReference type="AlphaFoldDB" id="A0A5P2G2F3"/>
<feature type="disulfide bond" description="Redox-active" evidence="4">
    <location>
        <begin position="86"/>
        <end position="90"/>
    </location>
</feature>
<dbReference type="RefSeq" id="WP_131330312.1">
    <property type="nucleotide sequence ID" value="NZ_CP044016.1"/>
</dbReference>
<keyword evidence="3" id="KW-0479">Metal-binding</keyword>
<accession>A0A5P2G2F3</accession>
<name>A0A5P2G2F3_9BACT</name>
<keyword evidence="2 3" id="KW-0186">Copper</keyword>
<evidence type="ECO:0000259" key="5">
    <source>
        <dbReference type="PROSITE" id="PS51352"/>
    </source>
</evidence>
<dbReference type="PANTHER" id="PTHR12151">
    <property type="entry name" value="ELECTRON TRANSPORT PROTIN SCO1/SENC FAMILY MEMBER"/>
    <property type="match status" value="1"/>
</dbReference>
<evidence type="ECO:0000313" key="6">
    <source>
        <dbReference type="EMBL" id="QES89367.1"/>
    </source>
</evidence>
<evidence type="ECO:0000313" key="7">
    <source>
        <dbReference type="Proteomes" id="UP000292424"/>
    </source>
</evidence>
<sequence length="211" mass="24319">MKKHSSIFLFICLAVIFPVLAFGLVHWYQNNVDELPYYGKDYQLANNTNEKFVVGDFKFEDQNQQLFDSQKLKGKVWVANYFFSNCKTICPILMPNMRVVEKAFDKNSDVQIVSFTVDPERDSAQQLHSYSQIIGIENSTWHLLTGSKLLLYRYARNQLFVTASDGDGGADDFIHSDKVALIDRSGHIRGYYEGTDKKDIQNLIRDIKKIL</sequence>
<dbReference type="OrthoDB" id="9811998at2"/>
<feature type="binding site" evidence="3">
    <location>
        <position position="86"/>
    </location>
    <ligand>
        <name>Cu cation</name>
        <dbReference type="ChEBI" id="CHEBI:23378"/>
    </ligand>
</feature>
<dbReference type="InterPro" id="IPR013766">
    <property type="entry name" value="Thioredoxin_domain"/>
</dbReference>
<feature type="domain" description="Thioredoxin" evidence="5">
    <location>
        <begin position="48"/>
        <end position="211"/>
    </location>
</feature>
<dbReference type="PANTHER" id="PTHR12151:SF25">
    <property type="entry name" value="LINALOOL DEHYDRATASE_ISOMERASE DOMAIN-CONTAINING PROTEIN"/>
    <property type="match status" value="1"/>
</dbReference>
<gene>
    <name evidence="6" type="ORF">E0W69_012070</name>
</gene>
<comment type="similarity">
    <text evidence="1">Belongs to the SCO1/2 family.</text>
</comment>
<organism evidence="6 7">
    <name type="scientific">Rhizosphaericola mali</name>
    <dbReference type="NCBI Taxonomy" id="2545455"/>
    <lineage>
        <taxon>Bacteria</taxon>
        <taxon>Pseudomonadati</taxon>
        <taxon>Bacteroidota</taxon>
        <taxon>Chitinophagia</taxon>
        <taxon>Chitinophagales</taxon>
        <taxon>Chitinophagaceae</taxon>
        <taxon>Rhizosphaericola</taxon>
    </lineage>
</organism>
<evidence type="ECO:0000256" key="4">
    <source>
        <dbReference type="PIRSR" id="PIRSR603782-2"/>
    </source>
</evidence>